<feature type="compositionally biased region" description="Low complexity" evidence="1">
    <location>
        <begin position="657"/>
        <end position="671"/>
    </location>
</feature>
<reference evidence="2" key="1">
    <citation type="submission" date="2015-12" db="EMBL/GenBank/DDBJ databases">
        <title>De novo transcriptome assembly of four potential Pierce s Disease insect vectors from Arizona vineyards.</title>
        <authorList>
            <person name="Tassone E.E."/>
        </authorList>
    </citation>
    <scope>NUCLEOTIDE SEQUENCE</scope>
</reference>
<proteinExistence type="predicted"/>
<feature type="region of interest" description="Disordered" evidence="1">
    <location>
        <begin position="240"/>
        <end position="273"/>
    </location>
</feature>
<name>A0A1B6DLK1_9HEMI</name>
<feature type="compositionally biased region" description="Low complexity" evidence="1">
    <location>
        <begin position="592"/>
        <end position="605"/>
    </location>
</feature>
<feature type="region of interest" description="Disordered" evidence="1">
    <location>
        <begin position="1158"/>
        <end position="1183"/>
    </location>
</feature>
<feature type="compositionally biased region" description="Polar residues" evidence="1">
    <location>
        <begin position="606"/>
        <end position="638"/>
    </location>
</feature>
<feature type="region of interest" description="Disordered" evidence="1">
    <location>
        <begin position="719"/>
        <end position="773"/>
    </location>
</feature>
<evidence type="ECO:0000313" key="2">
    <source>
        <dbReference type="EMBL" id="JAS26551.1"/>
    </source>
</evidence>
<organism evidence="2">
    <name type="scientific">Clastoptera arizonana</name>
    <name type="common">Arizona spittle bug</name>
    <dbReference type="NCBI Taxonomy" id="38151"/>
    <lineage>
        <taxon>Eukaryota</taxon>
        <taxon>Metazoa</taxon>
        <taxon>Ecdysozoa</taxon>
        <taxon>Arthropoda</taxon>
        <taxon>Hexapoda</taxon>
        <taxon>Insecta</taxon>
        <taxon>Pterygota</taxon>
        <taxon>Neoptera</taxon>
        <taxon>Paraneoptera</taxon>
        <taxon>Hemiptera</taxon>
        <taxon>Auchenorrhyncha</taxon>
        <taxon>Cercopoidea</taxon>
        <taxon>Clastopteridae</taxon>
        <taxon>Clastoptera</taxon>
    </lineage>
</organism>
<sequence>MANNSSLTYPKVVVPYVENDDFHLWVSNFEPKSRLNVIEKSILQILKNKGVESKEKLITSLRQLSENPRVYLRRIDEVPGISINKANEVSNSETNESFTTKKKFCGNRNQTKRKIIKKRKISNANEGMNKKIKQNTLKTERGYNICSIEEKPSIGITSYPPLKKFKSSIKVLDKNNKKDRFVQKFNKKCVSYEFKVEDIRKKNKKCKTELEKNISLRKNKVDVNKCERKNMSNQPLEEFCGNNNDHHEDNNFESKGIDFSRQEKDSGTELDKSKERSIFIQPLEKCTGNNLDKCERLDESHIRNWDCENVNVVTEKISSLKKENESDSISVAHKVNEKESSNSNNCGNDKNNGINIQLEQTISFRHEDDNKIEFHTSNKSSVFGIKWGQFIKEKISILKEYDSVSIPDANKVNEKSVVRKLHEKGDTGINVVKRNDVEKFKGFESTTLSHNCSFEKQNKKESVDDVEKHKTILKEASLRSTKTARLGLSPVRSTSCNGNSINQNQAGQTSYEKRTFWIRGTQLGNHRYHNLHLATSQNSCTMSNVQNTSTETSPMGVSPNNISKIASKSCSGNMVIAQNDVKGSVITNYESNNSRQAQNSRSVSNLQNTSTETSSIQSSPLGVSPNNVSKLPSKSGSGNMVIAQNDVKGSVITNYESNNSRQAQNSRSVSNLQNTSTETSSIQSSPLGVSPNNISKMASKSDSGNLVIAQNYVNGSVTTNFESNNSRQTQNSRSVSNLQNTSTETLLIENSPMGVSPNNISKKASKSGSGNMALAQNDVKGRKSVISAPISSSCSKTNHNSLLDSSFTVSKFGSCREGLRTYRNLRLKTNCEKKTQERILYDGKNNTQLEIDSNESKQNNQDVLHATHGGTKTSTETENNKYFGKIRVKDLSTLMEKKDSINENLQLFDTSNKNLDSGQQIKNAGSNVEICKNIPKCLLRSFSKKDITFMKIYVLQFNELLDSKIKIMSYHLHMAITEHICKESRMQSVKKLLSVESICKETLRIEKEFQDKMRQRGIEFSALFGSIVDRFEGEVAKEIFVALYIRLVEPLDFRNNYYLDLIKQLMINMLVKNKYSNLTILDLLKLQHKDFQELYVKYKALLTFCNVDFKTDQGNICKLDPSHIEEQQLSEGIVVEQTYILPEAYKCLVNTKSNNNVVTSNDHNNSRSNNVNNISQPSEVSDDKITKQSNVICNFDSLKNIHDKSNGNNHFNLINNKQPLLSQLLQNCNSSDKEITEQSDVNRILYMPTNSQNKSSVNNCSNGINPPPSVFYKLLNHAEVSKQQMTEQSKNNNSNTFKSIN</sequence>
<accession>A0A1B6DLK1</accession>
<feature type="compositionally biased region" description="Low complexity" evidence="1">
    <location>
        <begin position="1158"/>
        <end position="1175"/>
    </location>
</feature>
<feature type="non-terminal residue" evidence="2">
    <location>
        <position position="1301"/>
    </location>
</feature>
<protein>
    <submittedName>
        <fullName evidence="2">Uncharacterized protein</fullName>
    </submittedName>
</protein>
<feature type="region of interest" description="Disordered" evidence="1">
    <location>
        <begin position="657"/>
        <end position="696"/>
    </location>
</feature>
<feature type="region of interest" description="Disordered" evidence="1">
    <location>
        <begin position="592"/>
        <end position="640"/>
    </location>
</feature>
<feature type="compositionally biased region" description="Low complexity" evidence="1">
    <location>
        <begin position="723"/>
        <end position="737"/>
    </location>
</feature>
<feature type="compositionally biased region" description="Basic and acidic residues" evidence="1">
    <location>
        <begin position="244"/>
        <end position="273"/>
    </location>
</feature>
<feature type="compositionally biased region" description="Polar residues" evidence="1">
    <location>
        <begin position="672"/>
        <end position="696"/>
    </location>
</feature>
<evidence type="ECO:0000256" key="1">
    <source>
        <dbReference type="SAM" id="MobiDB-lite"/>
    </source>
</evidence>
<gene>
    <name evidence="2" type="ORF">g.16781</name>
</gene>
<feature type="compositionally biased region" description="Polar residues" evidence="1">
    <location>
        <begin position="756"/>
        <end position="770"/>
    </location>
</feature>
<dbReference type="EMBL" id="GEDC01010747">
    <property type="protein sequence ID" value="JAS26551.1"/>
    <property type="molecule type" value="Transcribed_RNA"/>
</dbReference>